<accession>A0A556QLI3</accession>
<dbReference type="GO" id="GO:0006508">
    <property type="term" value="P:proteolysis"/>
    <property type="evidence" value="ECO:0007669"/>
    <property type="project" value="UniProtKB-KW"/>
</dbReference>
<organism evidence="9 10">
    <name type="scientific">Rariglobus hedericola</name>
    <dbReference type="NCBI Taxonomy" id="2597822"/>
    <lineage>
        <taxon>Bacteria</taxon>
        <taxon>Pseudomonadati</taxon>
        <taxon>Verrucomicrobiota</taxon>
        <taxon>Opitutia</taxon>
        <taxon>Opitutales</taxon>
        <taxon>Opitutaceae</taxon>
        <taxon>Rariglobus</taxon>
    </lineage>
</organism>
<dbReference type="Pfam" id="PF09721">
    <property type="entry name" value="Exosortase_EpsH"/>
    <property type="match status" value="1"/>
</dbReference>
<evidence type="ECO:0000256" key="6">
    <source>
        <dbReference type="ARBA" id="ARBA00022989"/>
    </source>
</evidence>
<comment type="caution">
    <text evidence="9">The sequence shown here is derived from an EMBL/GenBank/DDBJ whole genome shotgun (WGS) entry which is preliminary data.</text>
</comment>
<comment type="subcellular location">
    <subcellularLocation>
        <location evidence="1">Cell membrane</location>
        <topology evidence="1">Multi-pass membrane protein</topology>
    </subcellularLocation>
</comment>
<dbReference type="GO" id="GO:0008233">
    <property type="term" value="F:peptidase activity"/>
    <property type="evidence" value="ECO:0007669"/>
    <property type="project" value="UniProtKB-KW"/>
</dbReference>
<keyword evidence="6 8" id="KW-1133">Transmembrane helix</keyword>
<evidence type="ECO:0000313" key="10">
    <source>
        <dbReference type="Proteomes" id="UP000315648"/>
    </source>
</evidence>
<feature type="transmembrane region" description="Helical" evidence="8">
    <location>
        <begin position="226"/>
        <end position="250"/>
    </location>
</feature>
<reference evidence="9 10" key="1">
    <citation type="submission" date="2019-07" db="EMBL/GenBank/DDBJ databases">
        <title>Description of 53C-WASEF.</title>
        <authorList>
            <person name="Pitt A."/>
            <person name="Hahn M.W."/>
        </authorList>
    </citation>
    <scope>NUCLEOTIDE SEQUENCE [LARGE SCALE GENOMIC DNA]</scope>
    <source>
        <strain evidence="9 10">53C-WASEF</strain>
    </source>
</reference>
<evidence type="ECO:0000256" key="1">
    <source>
        <dbReference type="ARBA" id="ARBA00004651"/>
    </source>
</evidence>
<proteinExistence type="predicted"/>
<feature type="transmembrane region" description="Helical" evidence="8">
    <location>
        <begin position="262"/>
        <end position="281"/>
    </location>
</feature>
<dbReference type="NCBIfam" id="TIGR04178">
    <property type="entry name" value="exo_archaeo"/>
    <property type="match status" value="1"/>
</dbReference>
<dbReference type="OrthoDB" id="182256at2"/>
<keyword evidence="3" id="KW-0645">Protease</keyword>
<dbReference type="InterPro" id="IPR019127">
    <property type="entry name" value="Exosortase"/>
</dbReference>
<dbReference type="EMBL" id="VMBG01000002">
    <property type="protein sequence ID" value="TSJ77497.1"/>
    <property type="molecule type" value="Genomic_DNA"/>
</dbReference>
<evidence type="ECO:0000313" key="9">
    <source>
        <dbReference type="EMBL" id="TSJ77497.1"/>
    </source>
</evidence>
<feature type="transmembrane region" description="Helical" evidence="8">
    <location>
        <begin position="106"/>
        <end position="128"/>
    </location>
</feature>
<gene>
    <name evidence="9" type="ORF">FPL22_15535</name>
</gene>
<protein>
    <submittedName>
        <fullName evidence="9">Exosortase/archaeosortase family protein</fullName>
    </submittedName>
</protein>
<dbReference type="AlphaFoldDB" id="A0A556QLI3"/>
<evidence type="ECO:0000256" key="2">
    <source>
        <dbReference type="ARBA" id="ARBA00022475"/>
    </source>
</evidence>
<evidence type="ECO:0000256" key="7">
    <source>
        <dbReference type="ARBA" id="ARBA00023136"/>
    </source>
</evidence>
<feature type="transmembrane region" description="Helical" evidence="8">
    <location>
        <begin position="74"/>
        <end position="97"/>
    </location>
</feature>
<keyword evidence="10" id="KW-1185">Reference proteome</keyword>
<keyword evidence="2" id="KW-1003">Cell membrane</keyword>
<dbReference type="GO" id="GO:0005886">
    <property type="term" value="C:plasma membrane"/>
    <property type="evidence" value="ECO:0007669"/>
    <property type="project" value="UniProtKB-SubCell"/>
</dbReference>
<feature type="transmembrane region" description="Helical" evidence="8">
    <location>
        <begin position="20"/>
        <end position="38"/>
    </location>
</feature>
<evidence type="ECO:0000256" key="4">
    <source>
        <dbReference type="ARBA" id="ARBA00022692"/>
    </source>
</evidence>
<evidence type="ECO:0000256" key="3">
    <source>
        <dbReference type="ARBA" id="ARBA00022670"/>
    </source>
</evidence>
<evidence type="ECO:0000256" key="8">
    <source>
        <dbReference type="SAM" id="Phobius"/>
    </source>
</evidence>
<dbReference type="InterPro" id="IPR026392">
    <property type="entry name" value="Exo/Archaeosortase_dom"/>
</dbReference>
<keyword evidence="7 8" id="KW-0472">Membrane</keyword>
<dbReference type="Proteomes" id="UP000315648">
    <property type="component" value="Unassembled WGS sequence"/>
</dbReference>
<sequence length="521" mass="57230">MATVEIQSSAGTRPAAPAHGWSWGLLVLIWTPLLWRLARMWRSETEQLFGFGVPVLVAWLLWQRRDEWTKPAVAAARGASGIAGTAAVVLALALVVLEANPLWPKAVWAGTGAALVLTLAVIAMGHGWHGARKAAPVLVLMLTALKWPTFIYEPVMHTLMHFNAVIAAELVNFSGTPAMVQGNVIEVARGMVGVNEACSGLRSLQTVIMMALFLGEMDRFRLRRRLVLLGGAILAALLVNIVRTTVLTWVFANRGPAVEERWHDPAGVIALFVTLALVWLWSERVGSRQPAAEIEPVAEVNTGVRAPAWRPLALAVACVAVGEVGTQVWYGAHEQGIAEQRVSWSLAPAADSGWSAVEVPAQSAEILRYESGDSFARELTAPSRQLLAFAFRWSADLARIGMPEVHDPRVCLPSVGAVEEAELPDERVTVDGIEVPFRFVRFRQGLMTQHVWFCLWSTRAGRADSTRLQGGDITQLRWERVRAGLRNDEREQLIFFVQGEPDDESAAHSLRDAVLTLMQRR</sequence>
<dbReference type="RefSeq" id="WP_144353918.1">
    <property type="nucleotide sequence ID" value="NZ_CBCRVV010000008.1"/>
</dbReference>
<evidence type="ECO:0000256" key="5">
    <source>
        <dbReference type="ARBA" id="ARBA00022801"/>
    </source>
</evidence>
<name>A0A556QLI3_9BACT</name>
<keyword evidence="4 8" id="KW-0812">Transmembrane</keyword>
<keyword evidence="5" id="KW-0378">Hydrolase</keyword>